<dbReference type="InterPro" id="IPR013325">
    <property type="entry name" value="RNA_pol_sigma_r2"/>
</dbReference>
<evidence type="ECO:0000256" key="1">
    <source>
        <dbReference type="ARBA" id="ARBA00010641"/>
    </source>
</evidence>
<dbReference type="RefSeq" id="WP_159461734.1">
    <property type="nucleotide sequence ID" value="NZ_FYEK01000061.1"/>
</dbReference>
<dbReference type="Proteomes" id="UP000197025">
    <property type="component" value="Unassembled WGS sequence"/>
</dbReference>
<dbReference type="NCBIfam" id="TIGR02937">
    <property type="entry name" value="sigma70-ECF"/>
    <property type="match status" value="1"/>
</dbReference>
<protein>
    <submittedName>
        <fullName evidence="8">RNA polymerase sigma-70 factor, ECF subfamily</fullName>
    </submittedName>
</protein>
<dbReference type="InterPro" id="IPR013249">
    <property type="entry name" value="RNA_pol_sigma70_r4_t2"/>
</dbReference>
<evidence type="ECO:0000256" key="5">
    <source>
        <dbReference type="SAM" id="MobiDB-lite"/>
    </source>
</evidence>
<dbReference type="AlphaFoldDB" id="A0A212RJ57"/>
<dbReference type="OrthoDB" id="9784272at2"/>
<dbReference type="PANTHER" id="PTHR43133:SF62">
    <property type="entry name" value="RNA POLYMERASE SIGMA FACTOR SIGZ"/>
    <property type="match status" value="1"/>
</dbReference>
<sequence>MKEAGYADLEDAVLLARIAGGDEQALAALYDRHAARAFSLAMRILGDPETAEEVVLDVFWSIWQHAGAFTPERGRFTTWLHAMVRHRAIDALRRRRARPPQLPEPPQGEVEPALPDPSVEDLVEARELAQAIREALAALPPAQRQVLELAYFRGWTHREIAAHLGEPLGTVKSRLYLALRKVHDWLAERGMIP</sequence>
<dbReference type="CDD" id="cd06171">
    <property type="entry name" value="Sigma70_r4"/>
    <property type="match status" value="1"/>
</dbReference>
<dbReference type="Gene3D" id="1.10.1740.10">
    <property type="match status" value="1"/>
</dbReference>
<dbReference type="SUPFAM" id="SSF88659">
    <property type="entry name" value="Sigma3 and sigma4 domains of RNA polymerase sigma factors"/>
    <property type="match status" value="1"/>
</dbReference>
<dbReference type="InterPro" id="IPR014284">
    <property type="entry name" value="RNA_pol_sigma-70_dom"/>
</dbReference>
<dbReference type="Gene3D" id="1.10.10.10">
    <property type="entry name" value="Winged helix-like DNA-binding domain superfamily/Winged helix DNA-binding domain"/>
    <property type="match status" value="1"/>
</dbReference>
<evidence type="ECO:0000256" key="4">
    <source>
        <dbReference type="ARBA" id="ARBA00023163"/>
    </source>
</evidence>
<keyword evidence="3" id="KW-0731">Sigma factor</keyword>
<proteinExistence type="inferred from homology"/>
<accession>A0A212RJ57</accession>
<dbReference type="SUPFAM" id="SSF88946">
    <property type="entry name" value="Sigma2 domain of RNA polymerase sigma factors"/>
    <property type="match status" value="1"/>
</dbReference>
<evidence type="ECO:0000313" key="9">
    <source>
        <dbReference type="Proteomes" id="UP000197025"/>
    </source>
</evidence>
<organism evidence="8 9">
    <name type="scientific">Thermoflexus hugenholtzii JAD2</name>
    <dbReference type="NCBI Taxonomy" id="877466"/>
    <lineage>
        <taxon>Bacteria</taxon>
        <taxon>Bacillati</taxon>
        <taxon>Chloroflexota</taxon>
        <taxon>Thermoflexia</taxon>
        <taxon>Thermoflexales</taxon>
        <taxon>Thermoflexaceae</taxon>
        <taxon>Thermoflexus</taxon>
    </lineage>
</organism>
<dbReference type="GO" id="GO:0003677">
    <property type="term" value="F:DNA binding"/>
    <property type="evidence" value="ECO:0007669"/>
    <property type="project" value="InterPro"/>
</dbReference>
<dbReference type="InParanoid" id="A0A212RJ57"/>
<evidence type="ECO:0000259" key="7">
    <source>
        <dbReference type="Pfam" id="PF08281"/>
    </source>
</evidence>
<feature type="domain" description="RNA polymerase sigma-70 region 2" evidence="6">
    <location>
        <begin position="29"/>
        <end position="97"/>
    </location>
</feature>
<name>A0A212RJ57_9CHLR</name>
<dbReference type="Pfam" id="PF04542">
    <property type="entry name" value="Sigma70_r2"/>
    <property type="match status" value="1"/>
</dbReference>
<dbReference type="EMBL" id="FYEK01000061">
    <property type="protein sequence ID" value="SNB72458.1"/>
    <property type="molecule type" value="Genomic_DNA"/>
</dbReference>
<feature type="region of interest" description="Disordered" evidence="5">
    <location>
        <begin position="96"/>
        <end position="115"/>
    </location>
</feature>
<reference evidence="9" key="1">
    <citation type="submission" date="2017-06" db="EMBL/GenBank/DDBJ databases">
        <authorList>
            <person name="Varghese N."/>
            <person name="Submissions S."/>
        </authorList>
    </citation>
    <scope>NUCLEOTIDE SEQUENCE [LARGE SCALE GENOMIC DNA]</scope>
    <source>
        <strain evidence="9">JAD2</strain>
    </source>
</reference>
<evidence type="ECO:0000256" key="2">
    <source>
        <dbReference type="ARBA" id="ARBA00023015"/>
    </source>
</evidence>
<keyword evidence="9" id="KW-1185">Reference proteome</keyword>
<evidence type="ECO:0000313" key="8">
    <source>
        <dbReference type="EMBL" id="SNB72458.1"/>
    </source>
</evidence>
<evidence type="ECO:0000256" key="3">
    <source>
        <dbReference type="ARBA" id="ARBA00023082"/>
    </source>
</evidence>
<feature type="domain" description="RNA polymerase sigma factor 70 region 4 type 2" evidence="7">
    <location>
        <begin position="130"/>
        <end position="181"/>
    </location>
</feature>
<dbReference type="InterPro" id="IPR013324">
    <property type="entry name" value="RNA_pol_sigma_r3/r4-like"/>
</dbReference>
<dbReference type="InterPro" id="IPR036388">
    <property type="entry name" value="WH-like_DNA-bd_sf"/>
</dbReference>
<dbReference type="GO" id="GO:0016987">
    <property type="term" value="F:sigma factor activity"/>
    <property type="evidence" value="ECO:0007669"/>
    <property type="project" value="UniProtKB-KW"/>
</dbReference>
<dbReference type="InterPro" id="IPR039425">
    <property type="entry name" value="RNA_pol_sigma-70-like"/>
</dbReference>
<comment type="similarity">
    <text evidence="1">Belongs to the sigma-70 factor family. ECF subfamily.</text>
</comment>
<keyword evidence="4" id="KW-0804">Transcription</keyword>
<dbReference type="Pfam" id="PF08281">
    <property type="entry name" value="Sigma70_r4_2"/>
    <property type="match status" value="1"/>
</dbReference>
<dbReference type="InterPro" id="IPR007627">
    <property type="entry name" value="RNA_pol_sigma70_r2"/>
</dbReference>
<dbReference type="PANTHER" id="PTHR43133">
    <property type="entry name" value="RNA POLYMERASE ECF-TYPE SIGMA FACTO"/>
    <property type="match status" value="1"/>
</dbReference>
<gene>
    <name evidence="8" type="ORF">SAMN02746019_00016030</name>
</gene>
<dbReference type="GO" id="GO:0006352">
    <property type="term" value="P:DNA-templated transcription initiation"/>
    <property type="evidence" value="ECO:0007669"/>
    <property type="project" value="InterPro"/>
</dbReference>
<evidence type="ECO:0000259" key="6">
    <source>
        <dbReference type="Pfam" id="PF04542"/>
    </source>
</evidence>
<keyword evidence="2" id="KW-0805">Transcription regulation</keyword>